<evidence type="ECO:0008006" key="3">
    <source>
        <dbReference type="Google" id="ProtNLM"/>
    </source>
</evidence>
<dbReference type="EMBL" id="BDIP01005739">
    <property type="protein sequence ID" value="GCA63972.1"/>
    <property type="molecule type" value="Genomic_DNA"/>
</dbReference>
<gene>
    <name evidence="1" type="ORF">KIPB_012730</name>
</gene>
<feature type="non-terminal residue" evidence="1">
    <location>
        <position position="1"/>
    </location>
</feature>
<accession>A0A391P7V6</accession>
<proteinExistence type="predicted"/>
<keyword evidence="2" id="KW-1185">Reference proteome</keyword>
<reference evidence="1 2" key="1">
    <citation type="journal article" date="2018" name="PLoS ONE">
        <title>The draft genome of Kipferlia bialata reveals reductive genome evolution in fornicate parasites.</title>
        <authorList>
            <person name="Tanifuji G."/>
            <person name="Takabayashi S."/>
            <person name="Kume K."/>
            <person name="Takagi M."/>
            <person name="Nakayama T."/>
            <person name="Kamikawa R."/>
            <person name="Inagaki Y."/>
            <person name="Hashimoto T."/>
        </authorList>
    </citation>
    <scope>NUCLEOTIDE SEQUENCE [LARGE SCALE GENOMIC DNA]</scope>
    <source>
        <strain evidence="1">NY0173</strain>
    </source>
</reference>
<dbReference type="OrthoDB" id="914008at2759"/>
<evidence type="ECO:0000313" key="1">
    <source>
        <dbReference type="EMBL" id="GCA63972.1"/>
    </source>
</evidence>
<dbReference type="AlphaFoldDB" id="A0A391P7V6"/>
<sequence>MGNTQSKDHKYRISTRYESYADLTRALRESGLESSQLMIGVDASKSNLWTGERTYPM</sequence>
<comment type="caution">
    <text evidence="1">The sequence shown here is derived from an EMBL/GenBank/DDBJ whole genome shotgun (WGS) entry which is preliminary data.</text>
</comment>
<evidence type="ECO:0000313" key="2">
    <source>
        <dbReference type="Proteomes" id="UP000265618"/>
    </source>
</evidence>
<protein>
    <recommendedName>
        <fullName evidence="3">Copine C-terminal domain-containing protein</fullName>
    </recommendedName>
</protein>
<organism evidence="1 2">
    <name type="scientific">Kipferlia bialata</name>
    <dbReference type="NCBI Taxonomy" id="797122"/>
    <lineage>
        <taxon>Eukaryota</taxon>
        <taxon>Metamonada</taxon>
        <taxon>Carpediemonas-like organisms</taxon>
        <taxon>Kipferlia</taxon>
    </lineage>
</organism>
<name>A0A391P7V6_9EUKA</name>
<dbReference type="Proteomes" id="UP000265618">
    <property type="component" value="Unassembled WGS sequence"/>
</dbReference>